<dbReference type="PANTHER" id="PTHR10026">
    <property type="entry name" value="CYCLIN"/>
    <property type="match status" value="1"/>
</dbReference>
<evidence type="ECO:0008006" key="3">
    <source>
        <dbReference type="Google" id="ProtNLM"/>
    </source>
</evidence>
<protein>
    <recommendedName>
        <fullName evidence="3">Cyclin</fullName>
    </recommendedName>
</protein>
<evidence type="ECO:0000313" key="2">
    <source>
        <dbReference type="Proteomes" id="UP000292362"/>
    </source>
</evidence>
<dbReference type="GO" id="GO:0006357">
    <property type="term" value="P:regulation of transcription by RNA polymerase II"/>
    <property type="evidence" value="ECO:0007669"/>
    <property type="project" value="InterPro"/>
</dbReference>
<organism evidence="1 2">
    <name type="scientific">Hamiltosporidium tvaerminnensis</name>
    <dbReference type="NCBI Taxonomy" id="1176355"/>
    <lineage>
        <taxon>Eukaryota</taxon>
        <taxon>Fungi</taxon>
        <taxon>Fungi incertae sedis</taxon>
        <taxon>Microsporidia</taxon>
        <taxon>Dubosqiidae</taxon>
        <taxon>Hamiltosporidium</taxon>
    </lineage>
</organism>
<proteinExistence type="predicted"/>
<dbReference type="CDD" id="cd20546">
    <property type="entry name" value="CYCLIN_SpCG1C_ScCTK2-like_rpt2"/>
    <property type="match status" value="1"/>
</dbReference>
<dbReference type="EMBL" id="PITJ01000078">
    <property type="protein sequence ID" value="TBU04866.1"/>
    <property type="molecule type" value="Genomic_DNA"/>
</dbReference>
<dbReference type="Gene3D" id="1.10.472.10">
    <property type="entry name" value="Cyclin-like"/>
    <property type="match status" value="2"/>
</dbReference>
<dbReference type="SUPFAM" id="SSF47954">
    <property type="entry name" value="Cyclin-like"/>
    <property type="match status" value="2"/>
</dbReference>
<dbReference type="CDD" id="cd00043">
    <property type="entry name" value="CYCLIN_SF"/>
    <property type="match status" value="1"/>
</dbReference>
<reference evidence="1 2" key="1">
    <citation type="submission" date="2017-12" db="EMBL/GenBank/DDBJ databases">
        <authorList>
            <person name="Pombert J.-F."/>
            <person name="Haag K.L."/>
            <person name="Ebert D."/>
        </authorList>
    </citation>
    <scope>NUCLEOTIDE SEQUENCE [LARGE SCALE GENOMIC DNA]</scope>
    <source>
        <strain evidence="1">FI-OER-3-3</strain>
    </source>
</reference>
<accession>A0A4Q9LBG3</accession>
<comment type="caution">
    <text evidence="1">The sequence shown here is derived from an EMBL/GenBank/DDBJ whole genome shotgun (WGS) entry which is preliminary data.</text>
</comment>
<sequence>MLNIDINTFEEYNFLKTKASKNELYDIIKIGIGLNMPQETISYSQFLYYKFLNKNITKKNISFISSCFLLSSKITGTFKNLKEIIEITKNYYSTRENKNNDNNFDIDESDVHNDENSVNVLEDAQDTELEMCIQIDFDFTYNNFYQYLKKKCNKFKFDMKRQQCAWILLNDSFYLPFSLFFSVKNIVLACIYITLKIDELEKFLNDDIKDRSFKSECDIILADMEIRFIVEEIIGLYENSF</sequence>
<dbReference type="AlphaFoldDB" id="A0A4Q9LBG3"/>
<gene>
    <name evidence="1" type="ORF">CWI37_0078p0030</name>
</gene>
<evidence type="ECO:0000313" key="1">
    <source>
        <dbReference type="EMBL" id="TBU04866.1"/>
    </source>
</evidence>
<name>A0A4Q9LBG3_9MICR</name>
<dbReference type="InterPro" id="IPR043198">
    <property type="entry name" value="Cyclin/Ssn8"/>
</dbReference>
<dbReference type="GO" id="GO:0016538">
    <property type="term" value="F:cyclin-dependent protein serine/threonine kinase regulator activity"/>
    <property type="evidence" value="ECO:0007669"/>
    <property type="project" value="InterPro"/>
</dbReference>
<dbReference type="InterPro" id="IPR036915">
    <property type="entry name" value="Cyclin-like_sf"/>
</dbReference>
<dbReference type="VEuPathDB" id="MicrosporidiaDB:CWI37_0078p0030"/>
<dbReference type="Proteomes" id="UP000292362">
    <property type="component" value="Unassembled WGS sequence"/>
</dbReference>